<accession>A0A5R8ZJA7</accession>
<sequence length="147" mass="16023">MVNTFAYSFLATELNARSGIGSVVERLRTMGLPEARAEEVQIALAEAVNNVVEHAYAGTDPGDVNIRCNLDADQLWINIHDAGLPLPDDKLPEGKPVDLNVPHADLPEGGFGWFLIRELTSDIHYERKSGNNQLSLRFEVSASAPLG</sequence>
<evidence type="ECO:0000313" key="6">
    <source>
        <dbReference type="Proteomes" id="UP000441586"/>
    </source>
</evidence>
<reference evidence="4 5" key="1">
    <citation type="submission" date="2019-05" db="EMBL/GenBank/DDBJ databases">
        <title>Draft genome sequence of Pelagicola sp. DSW4-44.</title>
        <authorList>
            <person name="Oh J."/>
        </authorList>
    </citation>
    <scope>NUCLEOTIDE SEQUENCE [LARGE SCALE GENOMIC DNA]</scope>
    <source>
        <strain evidence="4 5">DSW4-44</strain>
    </source>
</reference>
<gene>
    <name evidence="4" type="ORF">FEE96_10155</name>
    <name evidence="3" type="ORF">GP644_07560</name>
</gene>
<dbReference type="InterPro" id="IPR036890">
    <property type="entry name" value="HATPase_C_sf"/>
</dbReference>
<name>A0A5R8ZJA7_9RHOB</name>
<comment type="caution">
    <text evidence="3">The sequence shown here is derived from an EMBL/GenBank/DDBJ whole genome shotgun (WGS) entry which is preliminary data.</text>
</comment>
<keyword evidence="1" id="KW-0723">Serine/threonine-protein kinase</keyword>
<keyword evidence="5" id="KW-1185">Reference proteome</keyword>
<keyword evidence="3" id="KW-0067">ATP-binding</keyword>
<protein>
    <submittedName>
        <fullName evidence="3">ATP-binding protein</fullName>
    </submittedName>
</protein>
<dbReference type="EMBL" id="VAUA01000004">
    <property type="protein sequence ID" value="TLP65849.1"/>
    <property type="molecule type" value="Genomic_DNA"/>
</dbReference>
<dbReference type="Proteomes" id="UP000305041">
    <property type="component" value="Unassembled WGS sequence"/>
</dbReference>
<dbReference type="GO" id="GO:0005524">
    <property type="term" value="F:ATP binding"/>
    <property type="evidence" value="ECO:0007669"/>
    <property type="project" value="UniProtKB-KW"/>
</dbReference>
<dbReference type="GO" id="GO:0004674">
    <property type="term" value="F:protein serine/threonine kinase activity"/>
    <property type="evidence" value="ECO:0007669"/>
    <property type="project" value="UniProtKB-KW"/>
</dbReference>
<keyword evidence="1" id="KW-0808">Transferase</keyword>
<dbReference type="InterPro" id="IPR050267">
    <property type="entry name" value="Anti-sigma-factor_SerPK"/>
</dbReference>
<keyword evidence="3" id="KW-0547">Nucleotide-binding</keyword>
<dbReference type="PANTHER" id="PTHR35526:SF3">
    <property type="entry name" value="ANTI-SIGMA-F FACTOR RSBW"/>
    <property type="match status" value="1"/>
</dbReference>
<dbReference type="PANTHER" id="PTHR35526">
    <property type="entry name" value="ANTI-SIGMA-F FACTOR RSBW-RELATED"/>
    <property type="match status" value="1"/>
</dbReference>
<feature type="domain" description="Histidine kinase/HSP90-like ATPase" evidence="2">
    <location>
        <begin position="21"/>
        <end position="137"/>
    </location>
</feature>
<evidence type="ECO:0000259" key="2">
    <source>
        <dbReference type="Pfam" id="PF13581"/>
    </source>
</evidence>
<evidence type="ECO:0000256" key="1">
    <source>
        <dbReference type="ARBA" id="ARBA00022527"/>
    </source>
</evidence>
<accession>A0A6A4RL38</accession>
<keyword evidence="1" id="KW-0418">Kinase</keyword>
<organism evidence="3 6">
    <name type="scientific">Parasedimentitalea maritima</name>
    <dbReference type="NCBI Taxonomy" id="2578117"/>
    <lineage>
        <taxon>Bacteria</taxon>
        <taxon>Pseudomonadati</taxon>
        <taxon>Pseudomonadota</taxon>
        <taxon>Alphaproteobacteria</taxon>
        <taxon>Rhodobacterales</taxon>
        <taxon>Paracoccaceae</taxon>
        <taxon>Parasedimentitalea</taxon>
    </lineage>
</organism>
<dbReference type="InterPro" id="IPR003594">
    <property type="entry name" value="HATPase_dom"/>
</dbReference>
<dbReference type="EMBL" id="WSFO01000003">
    <property type="protein sequence ID" value="KAE9631064.1"/>
    <property type="molecule type" value="Genomic_DNA"/>
</dbReference>
<dbReference type="OrthoDB" id="9792240at2"/>
<dbReference type="Proteomes" id="UP000441586">
    <property type="component" value="Unassembled WGS sequence"/>
</dbReference>
<evidence type="ECO:0000313" key="3">
    <source>
        <dbReference type="EMBL" id="KAE9631064.1"/>
    </source>
</evidence>
<dbReference type="CDD" id="cd16936">
    <property type="entry name" value="HATPase_RsbW-like"/>
    <property type="match status" value="1"/>
</dbReference>
<proteinExistence type="predicted"/>
<evidence type="ECO:0000313" key="5">
    <source>
        <dbReference type="Proteomes" id="UP000305041"/>
    </source>
</evidence>
<reference evidence="3 6" key="2">
    <citation type="submission" date="2019-12" db="EMBL/GenBank/DDBJ databases">
        <authorList>
            <person name="Zhang Y.-J."/>
        </authorList>
    </citation>
    <scope>NUCLEOTIDE SEQUENCE [LARGE SCALE GENOMIC DNA]</scope>
    <source>
        <strain evidence="3 6">H18S-6</strain>
    </source>
</reference>
<dbReference type="Gene3D" id="3.30.565.10">
    <property type="entry name" value="Histidine kinase-like ATPase, C-terminal domain"/>
    <property type="match status" value="1"/>
</dbReference>
<dbReference type="AlphaFoldDB" id="A0A5R8ZJA7"/>
<dbReference type="SUPFAM" id="SSF55874">
    <property type="entry name" value="ATPase domain of HSP90 chaperone/DNA topoisomerase II/histidine kinase"/>
    <property type="match status" value="1"/>
</dbReference>
<dbReference type="Pfam" id="PF13581">
    <property type="entry name" value="HATPase_c_2"/>
    <property type="match status" value="1"/>
</dbReference>
<evidence type="ECO:0000313" key="4">
    <source>
        <dbReference type="EMBL" id="TLP65849.1"/>
    </source>
</evidence>
<dbReference type="RefSeq" id="WP_138162916.1">
    <property type="nucleotide sequence ID" value="NZ_VAUA01000004.1"/>
</dbReference>